<dbReference type="Pfam" id="PF13843">
    <property type="entry name" value="DDE_Tnp_1_7"/>
    <property type="match status" value="1"/>
</dbReference>
<reference evidence="3 4" key="1">
    <citation type="submission" date="2018-10" db="EMBL/GenBank/DDBJ databases">
        <title>Genome assembly for a Yunnan-Guizhou Plateau 3E fish, Anabarilius grahami (Regan), and its evolutionary and genetic applications.</title>
        <authorList>
            <person name="Jiang W."/>
        </authorList>
    </citation>
    <scope>NUCLEOTIDE SEQUENCE [LARGE SCALE GENOMIC DNA]</scope>
    <source>
        <strain evidence="3">AG-KIZ</strain>
        <tissue evidence="3">Muscle</tissue>
    </source>
</reference>
<protein>
    <submittedName>
        <fullName evidence="3">Retrotransposon-like protein 1</fullName>
    </submittedName>
</protein>
<keyword evidence="4" id="KW-1185">Reference proteome</keyword>
<dbReference type="EMBL" id="RJVU01043729">
    <property type="protein sequence ID" value="ROL44851.1"/>
    <property type="molecule type" value="Genomic_DNA"/>
</dbReference>
<dbReference type="Gene3D" id="2.30.30.850">
    <property type="match status" value="1"/>
</dbReference>
<dbReference type="PANTHER" id="PTHR46599">
    <property type="entry name" value="PIGGYBAC TRANSPOSABLE ELEMENT-DERIVED PROTEIN 4"/>
    <property type="match status" value="1"/>
</dbReference>
<accession>A0A3N0YG51</accession>
<sequence length="684" mass="76210">MSHPDPFQDLVDALHRTLTSTSTPASPAPPATTFAFTAASRPLVATASPMAKPAPFCGSAEDCNGFILQCSLVLEMQPHLYPDDHSKVAFIISQLDGKALRWAEPLWTSKNPVVLSLSSFISHLKEVFENQHGIQRSGLDPLVRLHLAAYEDSIGLEKFIQLSIRFATRMQLCLEEHQGQPVFPSILCQPESVSHPEPANEPMQIENSHLSSVERQMRLTQNLSSIVPVLGITSLNATFVQFDPCPEENPEDPEPIFPEKLFVNPISWSAEMLPEPSASTDTPPGCPQGLQYMQRTWRTPLIHSTHTSLGTGHPGVFSTTAATLTAYAPKRKKTVYILSSMHSVIQTDNTTKRKPNTVTLYNTTKCGVDVMDQMVREYTVRTGTRRWPVAVFYNMIDMAALNAHVLYQACIGRQERRVDFLVELARELANSHMCAKKARKEQLLRTQPSTPSPGKRAMCQVKHQCKNNHATVRCARCYRYTCGKCRREIPWQCQDSFSLTVDTGNALLEDDSATELKQEIEGVNPKLLAAHKDDAGFIDVQPYVAKLITDKPVYQKQYPLSKEKVEEKPTHPFIPGQQVLIKCLKPTKLGEPKYLGPATVIAVTRTGVLTDFQPQWIHASRLKAAPSQGNVLVNEEVEASEPRKDPKEDMLLLRGELELSKIGFGCVDIESTLLFQKIGVEDVL</sequence>
<organism evidence="3 4">
    <name type="scientific">Anabarilius grahami</name>
    <name type="common">Kanglang fish</name>
    <name type="synonym">Barilius grahami</name>
    <dbReference type="NCBI Taxonomy" id="495550"/>
    <lineage>
        <taxon>Eukaryota</taxon>
        <taxon>Metazoa</taxon>
        <taxon>Chordata</taxon>
        <taxon>Craniata</taxon>
        <taxon>Vertebrata</taxon>
        <taxon>Euteleostomi</taxon>
        <taxon>Actinopterygii</taxon>
        <taxon>Neopterygii</taxon>
        <taxon>Teleostei</taxon>
        <taxon>Ostariophysi</taxon>
        <taxon>Cypriniformes</taxon>
        <taxon>Xenocyprididae</taxon>
        <taxon>Xenocypridinae</taxon>
        <taxon>Xenocypridinae incertae sedis</taxon>
        <taxon>Anabarilius</taxon>
    </lineage>
</organism>
<dbReference type="PANTHER" id="PTHR46599:SF6">
    <property type="entry name" value="DUAL SPECIFICITY PHOSPHATASE 26"/>
    <property type="match status" value="1"/>
</dbReference>
<dbReference type="InterPro" id="IPR032549">
    <property type="entry name" value="DUF4939"/>
</dbReference>
<dbReference type="OrthoDB" id="9827795at2759"/>
<evidence type="ECO:0000259" key="1">
    <source>
        <dbReference type="Pfam" id="PF13843"/>
    </source>
</evidence>
<comment type="caution">
    <text evidence="3">The sequence shown here is derived from an EMBL/GenBank/DDBJ whole genome shotgun (WGS) entry which is preliminary data.</text>
</comment>
<dbReference type="Proteomes" id="UP000281406">
    <property type="component" value="Unassembled WGS sequence"/>
</dbReference>
<name>A0A3N0YG51_ANAGA</name>
<evidence type="ECO:0000259" key="2">
    <source>
        <dbReference type="Pfam" id="PF16297"/>
    </source>
</evidence>
<proteinExistence type="predicted"/>
<dbReference type="AlphaFoldDB" id="A0A3N0YG51"/>
<gene>
    <name evidence="3" type="ORF">DPX16_22668</name>
</gene>
<feature type="domain" description="DUF4939" evidence="2">
    <location>
        <begin position="45"/>
        <end position="129"/>
    </location>
</feature>
<dbReference type="InterPro" id="IPR029526">
    <property type="entry name" value="PGBD"/>
</dbReference>
<feature type="domain" description="PiggyBac transposable element-derived protein" evidence="1">
    <location>
        <begin position="325"/>
        <end position="404"/>
    </location>
</feature>
<evidence type="ECO:0000313" key="3">
    <source>
        <dbReference type="EMBL" id="ROL44851.1"/>
    </source>
</evidence>
<dbReference type="Pfam" id="PF16297">
    <property type="entry name" value="DUF4939"/>
    <property type="match status" value="1"/>
</dbReference>
<evidence type="ECO:0000313" key="4">
    <source>
        <dbReference type="Proteomes" id="UP000281406"/>
    </source>
</evidence>